<protein>
    <submittedName>
        <fullName evidence="1">Uncharacterized protein</fullName>
    </submittedName>
</protein>
<comment type="caution">
    <text evidence="1">The sequence shown here is derived from an EMBL/GenBank/DDBJ whole genome shotgun (WGS) entry which is preliminary data.</text>
</comment>
<proteinExistence type="predicted"/>
<reference evidence="1 2" key="1">
    <citation type="submission" date="2019-10" db="EMBL/GenBank/DDBJ databases">
        <authorList>
            <person name="Palmer J.M."/>
        </authorList>
    </citation>
    <scope>NUCLEOTIDE SEQUENCE [LARGE SCALE GENOMIC DNA]</scope>
    <source>
        <strain evidence="1 2">TWF696</strain>
    </source>
</reference>
<dbReference type="EMBL" id="JAVHNQ010000009">
    <property type="protein sequence ID" value="KAK6338999.1"/>
    <property type="molecule type" value="Genomic_DNA"/>
</dbReference>
<evidence type="ECO:0000313" key="1">
    <source>
        <dbReference type="EMBL" id="KAK6338999.1"/>
    </source>
</evidence>
<sequence length="69" mass="7700">MPAEWSLCCRLAKYKRPAWWIASSFLAIPPHPSIHIAPINQPIHQSINRIASISTRLSPVTSQLLLAVT</sequence>
<keyword evidence="2" id="KW-1185">Reference proteome</keyword>
<evidence type="ECO:0000313" key="2">
    <source>
        <dbReference type="Proteomes" id="UP001375240"/>
    </source>
</evidence>
<accession>A0AAV9UF69</accession>
<organism evidence="1 2">
    <name type="scientific">Orbilia brochopaga</name>
    <dbReference type="NCBI Taxonomy" id="3140254"/>
    <lineage>
        <taxon>Eukaryota</taxon>
        <taxon>Fungi</taxon>
        <taxon>Dikarya</taxon>
        <taxon>Ascomycota</taxon>
        <taxon>Pezizomycotina</taxon>
        <taxon>Orbiliomycetes</taxon>
        <taxon>Orbiliales</taxon>
        <taxon>Orbiliaceae</taxon>
        <taxon>Orbilia</taxon>
    </lineage>
</organism>
<dbReference type="AlphaFoldDB" id="A0AAV9UF69"/>
<dbReference type="Proteomes" id="UP001375240">
    <property type="component" value="Unassembled WGS sequence"/>
</dbReference>
<name>A0AAV9UF69_9PEZI</name>
<gene>
    <name evidence="1" type="ORF">TWF696_009795</name>
</gene>